<feature type="transmembrane region" description="Helical" evidence="7">
    <location>
        <begin position="184"/>
        <end position="203"/>
    </location>
</feature>
<feature type="transmembrane region" description="Helical" evidence="7">
    <location>
        <begin position="65"/>
        <end position="85"/>
    </location>
</feature>
<feature type="transmembrane region" description="Helical" evidence="7">
    <location>
        <begin position="449"/>
        <end position="466"/>
    </location>
</feature>
<feature type="transmembrane region" description="Helical" evidence="7">
    <location>
        <begin position="92"/>
        <end position="111"/>
    </location>
</feature>
<evidence type="ECO:0000256" key="4">
    <source>
        <dbReference type="ARBA" id="ARBA00022847"/>
    </source>
</evidence>
<evidence type="ECO:0000256" key="6">
    <source>
        <dbReference type="ARBA" id="ARBA00023136"/>
    </source>
</evidence>
<gene>
    <name evidence="9" type="ORF">BCR41DRAFT_344884</name>
</gene>
<dbReference type="InterPro" id="IPR011701">
    <property type="entry name" value="MFS"/>
</dbReference>
<evidence type="ECO:0000256" key="7">
    <source>
        <dbReference type="SAM" id="Phobius"/>
    </source>
</evidence>
<dbReference type="GO" id="GO:0015293">
    <property type="term" value="F:symporter activity"/>
    <property type="evidence" value="ECO:0007669"/>
    <property type="project" value="UniProtKB-KW"/>
</dbReference>
<dbReference type="FunFam" id="1.20.1250.20:FF:000003">
    <property type="entry name" value="Solute carrier family 17 member 3"/>
    <property type="match status" value="1"/>
</dbReference>
<accession>A0A1Y2H133</accession>
<proteinExistence type="predicted"/>
<feature type="transmembrane region" description="Helical" evidence="7">
    <location>
        <begin position="153"/>
        <end position="178"/>
    </location>
</feature>
<evidence type="ECO:0000313" key="10">
    <source>
        <dbReference type="Proteomes" id="UP000193648"/>
    </source>
</evidence>
<feature type="transmembrane region" description="Helical" evidence="7">
    <location>
        <begin position="472"/>
        <end position="493"/>
    </location>
</feature>
<dbReference type="PANTHER" id="PTHR11662">
    <property type="entry name" value="SOLUTE CARRIER FAMILY 17"/>
    <property type="match status" value="1"/>
</dbReference>
<comment type="caution">
    <text evidence="9">The sequence shown here is derived from an EMBL/GenBank/DDBJ whole genome shotgun (WGS) entry which is preliminary data.</text>
</comment>
<feature type="transmembrane region" description="Helical" evidence="7">
    <location>
        <begin position="407"/>
        <end position="428"/>
    </location>
</feature>
<dbReference type="InterPro" id="IPR020846">
    <property type="entry name" value="MFS_dom"/>
</dbReference>
<comment type="subcellular location">
    <subcellularLocation>
        <location evidence="1">Membrane</location>
        <topology evidence="1">Multi-pass membrane protein</topology>
    </subcellularLocation>
</comment>
<dbReference type="OrthoDB" id="6730379at2759"/>
<evidence type="ECO:0000256" key="5">
    <source>
        <dbReference type="ARBA" id="ARBA00022989"/>
    </source>
</evidence>
<keyword evidence="10" id="KW-1185">Reference proteome</keyword>
<dbReference type="FunFam" id="1.20.1250.20:FF:000423">
    <property type="entry name" value="Putative inorganic phosphate cotransporter-like Protein"/>
    <property type="match status" value="1"/>
</dbReference>
<feature type="transmembrane region" description="Helical" evidence="7">
    <location>
        <begin position="505"/>
        <end position="528"/>
    </location>
</feature>
<dbReference type="GO" id="GO:0016020">
    <property type="term" value="C:membrane"/>
    <property type="evidence" value="ECO:0007669"/>
    <property type="project" value="UniProtKB-SubCell"/>
</dbReference>
<evidence type="ECO:0000259" key="8">
    <source>
        <dbReference type="PROSITE" id="PS50850"/>
    </source>
</evidence>
<evidence type="ECO:0000256" key="2">
    <source>
        <dbReference type="ARBA" id="ARBA00022448"/>
    </source>
</evidence>
<organism evidence="9 10">
    <name type="scientific">Lobosporangium transversale</name>
    <dbReference type="NCBI Taxonomy" id="64571"/>
    <lineage>
        <taxon>Eukaryota</taxon>
        <taxon>Fungi</taxon>
        <taxon>Fungi incertae sedis</taxon>
        <taxon>Mucoromycota</taxon>
        <taxon>Mortierellomycotina</taxon>
        <taxon>Mortierellomycetes</taxon>
        <taxon>Mortierellales</taxon>
        <taxon>Mortierellaceae</taxon>
        <taxon>Lobosporangium</taxon>
    </lineage>
</organism>
<evidence type="ECO:0000256" key="3">
    <source>
        <dbReference type="ARBA" id="ARBA00022692"/>
    </source>
</evidence>
<name>A0A1Y2H133_9FUNG</name>
<feature type="transmembrane region" description="Helical" evidence="7">
    <location>
        <begin position="12"/>
        <end position="37"/>
    </location>
</feature>
<keyword evidence="2" id="KW-0813">Transport</keyword>
<dbReference type="Proteomes" id="UP000193648">
    <property type="component" value="Unassembled WGS sequence"/>
</dbReference>
<keyword evidence="3 7" id="KW-0812">Transmembrane</keyword>
<keyword evidence="5 7" id="KW-1133">Transmembrane helix</keyword>
<dbReference type="EMBL" id="MCFF01000002">
    <property type="protein sequence ID" value="ORZ28236.1"/>
    <property type="molecule type" value="Genomic_DNA"/>
</dbReference>
<sequence length="578" mass="62965">MRPSSTSHCTDVGVLSLLQAIPCRYWIILLCGFGLMISYADRSNMAVAIVAIAREYGYTKPQQGLILAAFFLGYISTPILGGTLADRYGGKSVLAIGGLIWTVFTILTPLASSAGVFWIVAARIGLGLGEGVAYPSVHAMIGTWIPPNERSKAVATVTAFAYLGSVIALPTSSALVVSSWGWRSIFWLFGILGSVWNVAWQIWGASEPSSCRWISEHEKHWIYQQQQLDRRRDVIRDNGALLERINSRNTLDQENDSPQHIQAALAALRGTFIAYHSLSPTIDDSNLDDTTTLCVSEESDGLNDHLKVQTISFSPGLSPSRTTATESLSLTACSSRWEIFRNKIRSKRRDGVKVARSTPVPWKELIMRREVWAIIFSQLFNSFGFFIMQSWLPTFYLDYYGVDVGKIGYFAVVPSAVQGTMGLVAGYLGDKAAQDWHWATLTVRRAGQTVGSLGLGVFLLIAVGFAHTATLAMALITIGMALNGFTMIGASAYQHDFCPEYAGFIFSLGNTAGSIPALFGVFLVGVLLDNGGGNSGTNPWALVWTIVCLFYITGTILFILLSTHKKFSLNAITTLAGQ</sequence>
<dbReference type="STRING" id="64571.A0A1Y2H133"/>
<dbReference type="RefSeq" id="XP_021885921.1">
    <property type="nucleotide sequence ID" value="XM_022022615.1"/>
</dbReference>
<feature type="transmembrane region" description="Helical" evidence="7">
    <location>
        <begin position="371"/>
        <end position="392"/>
    </location>
</feature>
<dbReference type="AlphaFoldDB" id="A0A1Y2H133"/>
<dbReference type="PROSITE" id="PS50850">
    <property type="entry name" value="MFS"/>
    <property type="match status" value="1"/>
</dbReference>
<evidence type="ECO:0000256" key="1">
    <source>
        <dbReference type="ARBA" id="ARBA00004141"/>
    </source>
</evidence>
<dbReference type="GeneID" id="33564459"/>
<dbReference type="InterPro" id="IPR050382">
    <property type="entry name" value="MFS_Na/Anion_cotransporter"/>
</dbReference>
<evidence type="ECO:0000313" key="9">
    <source>
        <dbReference type="EMBL" id="ORZ28236.1"/>
    </source>
</evidence>
<dbReference type="Gene3D" id="1.20.1250.20">
    <property type="entry name" value="MFS general substrate transporter like domains"/>
    <property type="match status" value="2"/>
</dbReference>
<reference evidence="9 10" key="1">
    <citation type="submission" date="2016-07" db="EMBL/GenBank/DDBJ databases">
        <title>Pervasive Adenine N6-methylation of Active Genes in Fungi.</title>
        <authorList>
            <consortium name="DOE Joint Genome Institute"/>
            <person name="Mondo S.J."/>
            <person name="Dannebaum R.O."/>
            <person name="Kuo R.C."/>
            <person name="Labutti K."/>
            <person name="Haridas S."/>
            <person name="Kuo A."/>
            <person name="Salamov A."/>
            <person name="Ahrendt S.R."/>
            <person name="Lipzen A."/>
            <person name="Sullivan W."/>
            <person name="Andreopoulos W.B."/>
            <person name="Clum A."/>
            <person name="Lindquist E."/>
            <person name="Daum C."/>
            <person name="Ramamoorthy G.K."/>
            <person name="Gryganskyi A."/>
            <person name="Culley D."/>
            <person name="Magnuson J.K."/>
            <person name="James T.Y."/>
            <person name="O'Malley M.A."/>
            <person name="Stajich J.E."/>
            <person name="Spatafora J.W."/>
            <person name="Visel A."/>
            <person name="Grigoriev I.V."/>
        </authorList>
    </citation>
    <scope>NUCLEOTIDE SEQUENCE [LARGE SCALE GENOMIC DNA]</scope>
    <source>
        <strain evidence="9 10">NRRL 3116</strain>
    </source>
</reference>
<dbReference type="SUPFAM" id="SSF103473">
    <property type="entry name" value="MFS general substrate transporter"/>
    <property type="match status" value="1"/>
</dbReference>
<feature type="transmembrane region" description="Helical" evidence="7">
    <location>
        <begin position="540"/>
        <end position="561"/>
    </location>
</feature>
<dbReference type="InParanoid" id="A0A1Y2H133"/>
<keyword evidence="6 7" id="KW-0472">Membrane</keyword>
<dbReference type="PANTHER" id="PTHR11662:SF399">
    <property type="entry name" value="FI19708P1-RELATED"/>
    <property type="match status" value="1"/>
</dbReference>
<keyword evidence="4" id="KW-0769">Symport</keyword>
<dbReference type="InterPro" id="IPR036259">
    <property type="entry name" value="MFS_trans_sf"/>
</dbReference>
<feature type="domain" description="Major facilitator superfamily (MFS) profile" evidence="8">
    <location>
        <begin position="27"/>
        <end position="566"/>
    </location>
</feature>
<protein>
    <submittedName>
        <fullName evidence="9">Major facilitator superfamily domain-containing protein</fullName>
    </submittedName>
</protein>
<dbReference type="Pfam" id="PF07690">
    <property type="entry name" value="MFS_1"/>
    <property type="match status" value="1"/>
</dbReference>